<dbReference type="Gene3D" id="1.10.287.130">
    <property type="match status" value="1"/>
</dbReference>
<evidence type="ECO:0000256" key="1">
    <source>
        <dbReference type="ARBA" id="ARBA00000085"/>
    </source>
</evidence>
<dbReference type="CDD" id="cd17546">
    <property type="entry name" value="REC_hyHK_CKI1_RcsC-like"/>
    <property type="match status" value="1"/>
</dbReference>
<name>Q0ANH1_MARMM</name>
<feature type="transmembrane region" description="Helical" evidence="14">
    <location>
        <begin position="84"/>
        <end position="101"/>
    </location>
</feature>
<dbReference type="InterPro" id="IPR036097">
    <property type="entry name" value="HisK_dim/P_sf"/>
</dbReference>
<comment type="subcellular location">
    <subcellularLocation>
        <location evidence="2">Membrane</location>
    </subcellularLocation>
</comment>
<keyword evidence="18" id="KW-1185">Reference proteome</keyword>
<evidence type="ECO:0000256" key="8">
    <source>
        <dbReference type="ARBA" id="ARBA00022777"/>
    </source>
</evidence>
<evidence type="ECO:0000313" key="17">
    <source>
        <dbReference type="EMBL" id="ABI66166.1"/>
    </source>
</evidence>
<dbReference type="HOGENOM" id="CLU_000445_114_75_5"/>
<keyword evidence="4 13" id="KW-0597">Phosphoprotein</keyword>
<organism evidence="17 18">
    <name type="scientific">Maricaulis maris (strain MCS10)</name>
    <name type="common">Caulobacter maris</name>
    <dbReference type="NCBI Taxonomy" id="394221"/>
    <lineage>
        <taxon>Bacteria</taxon>
        <taxon>Pseudomonadati</taxon>
        <taxon>Pseudomonadota</taxon>
        <taxon>Alphaproteobacteria</taxon>
        <taxon>Maricaulales</taxon>
        <taxon>Maricaulaceae</taxon>
        <taxon>Maricaulis</taxon>
    </lineage>
</organism>
<dbReference type="SUPFAM" id="SSF47384">
    <property type="entry name" value="Homodimeric domain of signal transducing histidine kinase"/>
    <property type="match status" value="1"/>
</dbReference>
<dbReference type="InterPro" id="IPR003661">
    <property type="entry name" value="HisK_dim/P_dom"/>
</dbReference>
<feature type="domain" description="Response regulatory" evidence="16">
    <location>
        <begin position="457"/>
        <end position="575"/>
    </location>
</feature>
<dbReference type="SUPFAM" id="SSF52172">
    <property type="entry name" value="CheY-like"/>
    <property type="match status" value="1"/>
</dbReference>
<protein>
    <recommendedName>
        <fullName evidence="3">histidine kinase</fullName>
        <ecNumber evidence="3">2.7.13.3</ecNumber>
    </recommendedName>
</protein>
<keyword evidence="12 14" id="KW-0472">Membrane</keyword>
<dbReference type="KEGG" id="mmr:Mmar10_1874"/>
<evidence type="ECO:0000256" key="4">
    <source>
        <dbReference type="ARBA" id="ARBA00022553"/>
    </source>
</evidence>
<dbReference type="eggNOG" id="COG5002">
    <property type="taxonomic scope" value="Bacteria"/>
</dbReference>
<dbReference type="Gene3D" id="3.40.50.2300">
    <property type="match status" value="1"/>
</dbReference>
<evidence type="ECO:0000256" key="9">
    <source>
        <dbReference type="ARBA" id="ARBA00022840"/>
    </source>
</evidence>
<dbReference type="PRINTS" id="PR00344">
    <property type="entry name" value="BCTRLSENSOR"/>
</dbReference>
<evidence type="ECO:0000256" key="7">
    <source>
        <dbReference type="ARBA" id="ARBA00022741"/>
    </source>
</evidence>
<dbReference type="PANTHER" id="PTHR43047">
    <property type="entry name" value="TWO-COMPONENT HISTIDINE PROTEIN KINASE"/>
    <property type="match status" value="1"/>
</dbReference>
<dbReference type="InterPro" id="IPR005467">
    <property type="entry name" value="His_kinase_dom"/>
</dbReference>
<dbReference type="PANTHER" id="PTHR43047:SF78">
    <property type="entry name" value="SENSORY_REGULATORY PROTEIN RPFC"/>
    <property type="match status" value="1"/>
</dbReference>
<dbReference type="Gene3D" id="3.30.565.10">
    <property type="entry name" value="Histidine kinase-like ATPase, C-terminal domain"/>
    <property type="match status" value="1"/>
</dbReference>
<dbReference type="EMBL" id="CP000449">
    <property type="protein sequence ID" value="ABI66166.1"/>
    <property type="molecule type" value="Genomic_DNA"/>
</dbReference>
<keyword evidence="10 14" id="KW-1133">Transmembrane helix</keyword>
<dbReference type="RefSeq" id="WP_011643811.1">
    <property type="nucleotide sequence ID" value="NC_008347.1"/>
</dbReference>
<evidence type="ECO:0000256" key="5">
    <source>
        <dbReference type="ARBA" id="ARBA00022679"/>
    </source>
</evidence>
<feature type="transmembrane region" description="Helical" evidence="14">
    <location>
        <begin position="107"/>
        <end position="124"/>
    </location>
</feature>
<dbReference type="OrthoDB" id="9774458at2"/>
<dbReference type="AlphaFoldDB" id="Q0ANH1"/>
<dbReference type="Pfam" id="PF00072">
    <property type="entry name" value="Response_reg"/>
    <property type="match status" value="1"/>
</dbReference>
<keyword evidence="7" id="KW-0547">Nucleotide-binding</keyword>
<dbReference type="EC" id="2.7.13.3" evidence="3"/>
<dbReference type="GO" id="GO:0005524">
    <property type="term" value="F:ATP binding"/>
    <property type="evidence" value="ECO:0007669"/>
    <property type="project" value="UniProtKB-KW"/>
</dbReference>
<dbReference type="Pfam" id="PF02518">
    <property type="entry name" value="HATPase_c"/>
    <property type="match status" value="1"/>
</dbReference>
<dbReference type="SMART" id="SM00387">
    <property type="entry name" value="HATPase_c"/>
    <property type="match status" value="1"/>
</dbReference>
<evidence type="ECO:0000256" key="11">
    <source>
        <dbReference type="ARBA" id="ARBA00023012"/>
    </source>
</evidence>
<evidence type="ECO:0000256" key="12">
    <source>
        <dbReference type="ARBA" id="ARBA00023136"/>
    </source>
</evidence>
<feature type="domain" description="Histidine kinase" evidence="15">
    <location>
        <begin position="210"/>
        <end position="430"/>
    </location>
</feature>
<feature type="transmembrane region" description="Helical" evidence="14">
    <location>
        <begin position="131"/>
        <end position="150"/>
    </location>
</feature>
<evidence type="ECO:0000259" key="16">
    <source>
        <dbReference type="PROSITE" id="PS50110"/>
    </source>
</evidence>
<evidence type="ECO:0000256" key="2">
    <source>
        <dbReference type="ARBA" id="ARBA00004370"/>
    </source>
</evidence>
<dbReference type="CDD" id="cd00082">
    <property type="entry name" value="HisKA"/>
    <property type="match status" value="1"/>
</dbReference>
<dbReference type="InterPro" id="IPR003594">
    <property type="entry name" value="HATPase_dom"/>
</dbReference>
<dbReference type="FunFam" id="3.30.565.10:FF:000010">
    <property type="entry name" value="Sensor histidine kinase RcsC"/>
    <property type="match status" value="1"/>
</dbReference>
<evidence type="ECO:0000256" key="3">
    <source>
        <dbReference type="ARBA" id="ARBA00012438"/>
    </source>
</evidence>
<dbReference type="SUPFAM" id="SSF55874">
    <property type="entry name" value="ATPase domain of HSP90 chaperone/DNA topoisomerase II/histidine kinase"/>
    <property type="match status" value="1"/>
</dbReference>
<feature type="transmembrane region" description="Helical" evidence="14">
    <location>
        <begin position="156"/>
        <end position="176"/>
    </location>
</feature>
<evidence type="ECO:0000256" key="6">
    <source>
        <dbReference type="ARBA" id="ARBA00022692"/>
    </source>
</evidence>
<evidence type="ECO:0000256" key="13">
    <source>
        <dbReference type="PROSITE-ProRule" id="PRU00169"/>
    </source>
</evidence>
<dbReference type="CDD" id="cd16922">
    <property type="entry name" value="HATPase_EvgS-ArcB-TorS-like"/>
    <property type="match status" value="1"/>
</dbReference>
<proteinExistence type="predicted"/>
<keyword evidence="5" id="KW-0808">Transferase</keyword>
<dbReference type="Proteomes" id="UP000001964">
    <property type="component" value="Chromosome"/>
</dbReference>
<keyword evidence="8 17" id="KW-0418">Kinase</keyword>
<accession>Q0ANH1</accession>
<dbReference type="eggNOG" id="COG0784">
    <property type="taxonomic scope" value="Bacteria"/>
</dbReference>
<dbReference type="GO" id="GO:0016020">
    <property type="term" value="C:membrane"/>
    <property type="evidence" value="ECO:0007669"/>
    <property type="project" value="UniProtKB-SubCell"/>
</dbReference>
<evidence type="ECO:0000256" key="10">
    <source>
        <dbReference type="ARBA" id="ARBA00022989"/>
    </source>
</evidence>
<keyword evidence="11" id="KW-0902">Two-component regulatory system</keyword>
<dbReference type="STRING" id="394221.Mmar10_1874"/>
<dbReference type="InterPro" id="IPR004358">
    <property type="entry name" value="Sig_transdc_His_kin-like_C"/>
</dbReference>
<dbReference type="GO" id="GO:0000155">
    <property type="term" value="F:phosphorelay sensor kinase activity"/>
    <property type="evidence" value="ECO:0007669"/>
    <property type="project" value="InterPro"/>
</dbReference>
<evidence type="ECO:0000259" key="15">
    <source>
        <dbReference type="PROSITE" id="PS50109"/>
    </source>
</evidence>
<dbReference type="PROSITE" id="PS50110">
    <property type="entry name" value="RESPONSE_REGULATORY"/>
    <property type="match status" value="1"/>
</dbReference>
<keyword evidence="6 14" id="KW-0812">Transmembrane</keyword>
<dbReference type="Pfam" id="PF00512">
    <property type="entry name" value="HisKA"/>
    <property type="match status" value="1"/>
</dbReference>
<reference evidence="17 18" key="1">
    <citation type="submission" date="2006-08" db="EMBL/GenBank/DDBJ databases">
        <title>Complete sequence of Maricaulis maris MCS10.</title>
        <authorList>
            <consortium name="US DOE Joint Genome Institute"/>
            <person name="Copeland A."/>
            <person name="Lucas S."/>
            <person name="Lapidus A."/>
            <person name="Barry K."/>
            <person name="Detter J.C."/>
            <person name="Glavina del Rio T."/>
            <person name="Hammon N."/>
            <person name="Israni S."/>
            <person name="Dalin E."/>
            <person name="Tice H."/>
            <person name="Pitluck S."/>
            <person name="Saunders E."/>
            <person name="Brettin T."/>
            <person name="Bruce D."/>
            <person name="Han C."/>
            <person name="Tapia R."/>
            <person name="Gilna P."/>
            <person name="Schmutz J."/>
            <person name="Larimer F."/>
            <person name="Land M."/>
            <person name="Hauser L."/>
            <person name="Kyrpides N."/>
            <person name="Mikhailova N."/>
            <person name="Viollier P."/>
            <person name="Stephens C."/>
            <person name="Richardson P."/>
        </authorList>
    </citation>
    <scope>NUCLEOTIDE SEQUENCE [LARGE SCALE GENOMIC DNA]</scope>
    <source>
        <strain evidence="17 18">MCS10</strain>
    </source>
</reference>
<dbReference type="PROSITE" id="PS50109">
    <property type="entry name" value="HIS_KIN"/>
    <property type="match status" value="1"/>
</dbReference>
<dbReference type="InterPro" id="IPR001789">
    <property type="entry name" value="Sig_transdc_resp-reg_receiver"/>
</dbReference>
<comment type="catalytic activity">
    <reaction evidence="1">
        <text>ATP + protein L-histidine = ADP + protein N-phospho-L-histidine.</text>
        <dbReference type="EC" id="2.7.13.3"/>
    </reaction>
</comment>
<feature type="modified residue" description="4-aspartylphosphate" evidence="13">
    <location>
        <position position="506"/>
    </location>
</feature>
<evidence type="ECO:0000256" key="14">
    <source>
        <dbReference type="SAM" id="Phobius"/>
    </source>
</evidence>
<feature type="transmembrane region" description="Helical" evidence="14">
    <location>
        <begin position="51"/>
        <end position="72"/>
    </location>
</feature>
<dbReference type="InterPro" id="IPR036890">
    <property type="entry name" value="HATPase_C_sf"/>
</dbReference>
<keyword evidence="9" id="KW-0067">ATP-binding</keyword>
<feature type="transmembrane region" description="Helical" evidence="14">
    <location>
        <begin position="25"/>
        <end position="45"/>
    </location>
</feature>
<dbReference type="SMART" id="SM00448">
    <property type="entry name" value="REC"/>
    <property type="match status" value="1"/>
</dbReference>
<sequence>MLDLKQKIWPDQSEHGRLRLASERAVSVFFTLAGVSGLAITAINIPYLEDYPLSVTLGGLISLMCLAGPFITVGTQHFARNTRIVSHLVASLLLALSLTAQEMVSPSNLLFIPAVLTVTLALGWRDGLATLLMAYAAYVGTFVMTGAEWASVLPDVSIFTLIAGQVLAATFVFAGARVFRTQMVQAAIELQRKSEQAEEATRVKSEFLATVSHEIRTPLNGVLGMARVLDDGSLRPDQSDQVQAITRSGEVLLSTLNDVLDLSRIEEGLMVVETRPFDLPAMINGVAQLYVITAAEKSVEFFIEISPDLDLTQKRVGDENRITQILHNLLSNAIKFTAEGRVDLVVSPGETPSDIRFTVRDTGIGMSEAEVRRVFERFTQADQSTSRKYGGSGLGLCIASQLATLMGGRIDVQSEPGVGSCFTASLKLPAHDGARVQDGPEAMAVSPPANTAARDLKILVVDDVSINREVMRGLLAKLGFSAEFAASGEEAMDAVRQAEFGTIFLDISMPGLSGYEVLEQIRALEQAQARRPSKIVAQTANMMTHQVREYGEAGFDGVLGKPVRLELLQEQLDAA</sequence>
<evidence type="ECO:0000313" key="18">
    <source>
        <dbReference type="Proteomes" id="UP000001964"/>
    </source>
</evidence>
<dbReference type="FunFam" id="1.10.287.130:FF:000004">
    <property type="entry name" value="Ethylene receptor 1"/>
    <property type="match status" value="1"/>
</dbReference>
<gene>
    <name evidence="17" type="ordered locus">Mmar10_1874</name>
</gene>
<dbReference type="InterPro" id="IPR011006">
    <property type="entry name" value="CheY-like_superfamily"/>
</dbReference>
<dbReference type="SMART" id="SM00388">
    <property type="entry name" value="HisKA"/>
    <property type="match status" value="1"/>
</dbReference>